<dbReference type="Proteomes" id="UP001432216">
    <property type="component" value="Chromosome 1"/>
</dbReference>
<feature type="compositionally biased region" description="Polar residues" evidence="1">
    <location>
        <begin position="975"/>
        <end position="996"/>
    </location>
</feature>
<evidence type="ECO:0000256" key="1">
    <source>
        <dbReference type="SAM" id="MobiDB-lite"/>
    </source>
</evidence>
<feature type="compositionally biased region" description="Basic and acidic residues" evidence="1">
    <location>
        <begin position="890"/>
        <end position="907"/>
    </location>
</feature>
<keyword evidence="3" id="KW-1185">Reference proteome</keyword>
<feature type="region of interest" description="Disordered" evidence="1">
    <location>
        <begin position="389"/>
        <end position="412"/>
    </location>
</feature>
<feature type="region of interest" description="Disordered" evidence="1">
    <location>
        <begin position="481"/>
        <end position="1097"/>
    </location>
</feature>
<feature type="compositionally biased region" description="Low complexity" evidence="1">
    <location>
        <begin position="879"/>
        <end position="888"/>
    </location>
</feature>
<feature type="compositionally biased region" description="Low complexity" evidence="1">
    <location>
        <begin position="997"/>
        <end position="1006"/>
    </location>
</feature>
<accession>A0ABZ2AJT2</accession>
<dbReference type="RefSeq" id="XP_064718033.1">
    <property type="nucleotide sequence ID" value="XM_064861961.1"/>
</dbReference>
<proteinExistence type="predicted"/>
<feature type="compositionally biased region" description="Basic and acidic residues" evidence="1">
    <location>
        <begin position="704"/>
        <end position="731"/>
    </location>
</feature>
<gene>
    <name evidence="2" type="ORF">IAS62_000065</name>
</gene>
<feature type="compositionally biased region" description="Basic and acidic residues" evidence="1">
    <location>
        <begin position="1079"/>
        <end position="1097"/>
    </location>
</feature>
<protein>
    <submittedName>
        <fullName evidence="2">Uncharacterized protein</fullName>
    </submittedName>
</protein>
<evidence type="ECO:0000313" key="2">
    <source>
        <dbReference type="EMBL" id="WVO18793.1"/>
    </source>
</evidence>
<feature type="compositionally biased region" description="Low complexity" evidence="1">
    <location>
        <begin position="539"/>
        <end position="554"/>
    </location>
</feature>
<feature type="compositionally biased region" description="Polar residues" evidence="1">
    <location>
        <begin position="686"/>
        <end position="703"/>
    </location>
</feature>
<dbReference type="GeneID" id="89986841"/>
<feature type="compositionally biased region" description="Polar residues" evidence="1">
    <location>
        <begin position="944"/>
        <end position="958"/>
    </location>
</feature>
<dbReference type="EMBL" id="CP143806">
    <property type="protein sequence ID" value="WVO18793.1"/>
    <property type="molecule type" value="Genomic_DNA"/>
</dbReference>
<sequence>MAATQSSAEAARESINEIQVQITKDKSRGWQKRAQKWAKGRKLLEKLLDERTLGSEASLLTEWIDDEFETATSSTDISLTEAQTLKTTGENQTDQLETLHLTGRIIVSLTELLLTDEMVNHRLVAFHVDLFIRLIEACIEGKIVQAQAHMNLGELLFSIVSNMENSECRTSEDSALGFAKIGKLLWKSQSSSITLYLLSILQSLLPAHAAGKDSPRTLACRKVVMNQGWSKDIIKESFNAIGKMDKKLYSDHLMKCINIFAQDRTIPRPRAFQLTSLTIDDEDQITSCKSKKDLKDGHLALYVDRYCCRLTLCGNDGHESPRIFEHTEIEDFTCLDTKDGESTGFKFQTPSFDDHMSVVKFYIKTAEASDLEAMVKSVKDQRPQALKWKAEKKASDRTAGQLDLPAPADKGANDKLKARFSSLARSISPRINTNKTSELQPGSKAYSTKSARPCKVRVPVDAVDEEDTMPTPQKVIKENEGDEMTQKAGKGGKMGNIKVQKPEWKTAESDADADWDEGGVSLMGKMSTPMTRSTKIYGSRGSRSSSSRRSMQSRLPPLPMESSDSELDVKPLSPPFASRCTSPFQNRSKKKDVDKRNKATPAIRAPALKNRTKSLASSIAEGRAATPVSRGATPSIGGTEEESFGATGGIAGGDRKVTMGKSGRVKKDKNKEKALPVSIAALIPEPSSTFRRTLTKKPFSQQTSDEKEPATRDPRSDNEPLKKRAIARDLDCDPMAEGETENPQNKLAKKTTRKSTIKVTTSPQEKRVRAVPIRGPEPALRPEEYHSQGSRLNQRDLIDLPSLVTVEGVTNPRRSKTNMMIAQIDDEDDDEQVQELEEEDDGGPQIKKRGGRLTRDMAGQENGRNKKQKQISRSQPDGSNSHSNSDLSSDSDHPLTKRDKASSESKTETITNPKATKAKPKAQSKARKHKSYRLESSEDEEATADNQTSEPHSDLTSDSDPEEHVKRGIKLTTGRKLSTATVSSRSTKTKAQTKEISSSGRPSISSRRSKKCKGMSGNESEGEDEEEENKKPPPKRTKKAQSSIKRKRDDTPGSEEESETSQPSPKLVKVARNGSGKTMKRDKMGNKKEEMKAEEEPVKISDLLSGISKAMRKRVNTRSRMK</sequence>
<name>A0ABZ2AJT2_9TREE</name>
<feature type="region of interest" description="Disordered" evidence="1">
    <location>
        <begin position="431"/>
        <end position="453"/>
    </location>
</feature>
<organism evidence="2 3">
    <name type="scientific">Cryptococcus decagattii</name>
    <dbReference type="NCBI Taxonomy" id="1859122"/>
    <lineage>
        <taxon>Eukaryota</taxon>
        <taxon>Fungi</taxon>
        <taxon>Dikarya</taxon>
        <taxon>Basidiomycota</taxon>
        <taxon>Agaricomycotina</taxon>
        <taxon>Tremellomycetes</taxon>
        <taxon>Tremellales</taxon>
        <taxon>Cryptococcaceae</taxon>
        <taxon>Cryptococcus</taxon>
        <taxon>Cryptococcus gattii species complex</taxon>
    </lineage>
</organism>
<feature type="compositionally biased region" description="Acidic residues" evidence="1">
    <location>
        <begin position="824"/>
        <end position="842"/>
    </location>
</feature>
<feature type="compositionally biased region" description="Basic residues" evidence="1">
    <location>
        <begin position="747"/>
        <end position="756"/>
    </location>
</feature>
<reference evidence="2 3" key="1">
    <citation type="submission" date="2024-01" db="EMBL/GenBank/DDBJ databases">
        <title>Comparative genomics of Cryptococcus and Kwoniella reveals pathogenesis evolution and contrasting modes of karyotype evolution via chromosome fusion or intercentromeric recombination.</title>
        <authorList>
            <person name="Coelho M.A."/>
            <person name="David-Palma M."/>
            <person name="Shea T."/>
            <person name="Bowers K."/>
            <person name="McGinley-Smith S."/>
            <person name="Mohammad A.W."/>
            <person name="Gnirke A."/>
            <person name="Yurkov A.M."/>
            <person name="Nowrousian M."/>
            <person name="Sun S."/>
            <person name="Cuomo C.A."/>
            <person name="Heitman J."/>
        </authorList>
    </citation>
    <scope>NUCLEOTIDE SEQUENCE [LARGE SCALE GENOMIC DNA]</scope>
    <source>
        <strain evidence="2 3">7685027</strain>
    </source>
</reference>
<feature type="compositionally biased region" description="Polar residues" evidence="1">
    <location>
        <begin position="431"/>
        <end position="450"/>
    </location>
</feature>
<evidence type="ECO:0000313" key="3">
    <source>
        <dbReference type="Proteomes" id="UP001432216"/>
    </source>
</evidence>
<feature type="compositionally biased region" description="Basic residues" evidence="1">
    <location>
        <begin position="916"/>
        <end position="931"/>
    </location>
</feature>